<gene>
    <name evidence="10" type="ORF">EYC82_03835</name>
</gene>
<dbReference type="InterPro" id="IPR009100">
    <property type="entry name" value="AcylCoA_DH/oxidase_NM_dom_sf"/>
</dbReference>
<dbReference type="InterPro" id="IPR046373">
    <property type="entry name" value="Acyl-CoA_Oxase/DH_mid-dom_sf"/>
</dbReference>
<dbReference type="Gene3D" id="1.10.540.10">
    <property type="entry name" value="Acyl-CoA dehydrogenase/oxidase, N-terminal domain"/>
    <property type="match status" value="1"/>
</dbReference>
<evidence type="ECO:0000256" key="3">
    <source>
        <dbReference type="ARBA" id="ARBA00022630"/>
    </source>
</evidence>
<dbReference type="InterPro" id="IPR006091">
    <property type="entry name" value="Acyl-CoA_Oxase/DH_mid-dom"/>
</dbReference>
<dbReference type="Pfam" id="PF02770">
    <property type="entry name" value="Acyl-CoA_dh_M"/>
    <property type="match status" value="1"/>
</dbReference>
<proteinExistence type="inferred from homology"/>
<evidence type="ECO:0000256" key="5">
    <source>
        <dbReference type="ARBA" id="ARBA00023002"/>
    </source>
</evidence>
<dbReference type="InterPro" id="IPR013786">
    <property type="entry name" value="AcylCoA_DH/ox_N"/>
</dbReference>
<evidence type="ECO:0000256" key="1">
    <source>
        <dbReference type="ARBA" id="ARBA00001974"/>
    </source>
</evidence>
<evidence type="ECO:0000256" key="6">
    <source>
        <dbReference type="RuleBase" id="RU362125"/>
    </source>
</evidence>
<dbReference type="Pfam" id="PF00441">
    <property type="entry name" value="Acyl-CoA_dh_1"/>
    <property type="match status" value="1"/>
</dbReference>
<dbReference type="SUPFAM" id="SSF47203">
    <property type="entry name" value="Acyl-CoA dehydrogenase C-terminal domain-like"/>
    <property type="match status" value="1"/>
</dbReference>
<feature type="domain" description="Acyl-CoA oxidase/dehydrogenase middle" evidence="8">
    <location>
        <begin position="124"/>
        <end position="218"/>
    </location>
</feature>
<keyword evidence="3 6" id="KW-0285">Flavoprotein</keyword>
<evidence type="ECO:0000256" key="4">
    <source>
        <dbReference type="ARBA" id="ARBA00022827"/>
    </source>
</evidence>
<dbReference type="InterPro" id="IPR036250">
    <property type="entry name" value="AcylCo_DH-like_C"/>
</dbReference>
<dbReference type="RefSeq" id="WP_279248231.1">
    <property type="nucleotide sequence ID" value="NZ_SHNO01000001.1"/>
</dbReference>
<dbReference type="Gene3D" id="1.20.140.10">
    <property type="entry name" value="Butyryl-CoA Dehydrogenase, subunit A, domain 3"/>
    <property type="match status" value="1"/>
</dbReference>
<evidence type="ECO:0000313" key="11">
    <source>
        <dbReference type="Proteomes" id="UP001143304"/>
    </source>
</evidence>
<comment type="caution">
    <text evidence="10">The sequence shown here is derived from an EMBL/GenBank/DDBJ whole genome shotgun (WGS) entry which is preliminary data.</text>
</comment>
<dbReference type="SUPFAM" id="SSF56645">
    <property type="entry name" value="Acyl-CoA dehydrogenase NM domain-like"/>
    <property type="match status" value="1"/>
</dbReference>
<sequence length="390" mass="43713">MDIRLSEEDLSFQQEVKSFLDEAWDPALQARVSKISTMKEGMEEWQRRLYKKGWMAPHWPAEHGGAEWSVTQNFIYNSERAAAGAPETISFGVTMVASVILAYGSDEQKAKYLPRILKSEDWWCQGYSEPGAGSDLASLKTRADLDGDEYVINGSKIWTSYAQYADWIFCLVRTDNSGRKQEGITFLLIDMNTPGITVRPIDTIDGFHHLNEVFFDNVRVPVENRIGEEGKGWTYAKSLLVHERLSIAEVASSVRALSLLKDEAREQVNGGHSLLQDPVFAKRLADVEIELMALEYTELRALAAIAEGNEPGPESSLLKLQGTEIQQTIQELRMDVAGYMSGTLGRNERELEVGDDIRKLYFRGRASSIYGGSNEIQKNITAKYVLGLKG</sequence>
<feature type="domain" description="Acyl-CoA dehydrogenase/oxidase N-terminal" evidence="9">
    <location>
        <begin position="6"/>
        <end position="119"/>
    </location>
</feature>
<protein>
    <submittedName>
        <fullName evidence="10">Pimeloyl-CoA dehydrogenase large subunit</fullName>
    </submittedName>
</protein>
<name>A0ABT3T2J5_9GAMM</name>
<dbReference type="InterPro" id="IPR052161">
    <property type="entry name" value="Mycobact_Acyl-CoA_DH"/>
</dbReference>
<accession>A0ABT3T2J5</accession>
<organism evidence="10 11">
    <name type="scientific">Candidatus Marimicrobium litorale</name>
    <dbReference type="NCBI Taxonomy" id="2518991"/>
    <lineage>
        <taxon>Bacteria</taxon>
        <taxon>Pseudomonadati</taxon>
        <taxon>Pseudomonadota</taxon>
        <taxon>Gammaproteobacteria</taxon>
        <taxon>Cellvibrionales</taxon>
        <taxon>Halieaceae</taxon>
        <taxon>Marimicrobium</taxon>
    </lineage>
</organism>
<reference evidence="10" key="1">
    <citation type="submission" date="2019-02" db="EMBL/GenBank/DDBJ databases">
        <authorList>
            <person name="Li S.-H."/>
        </authorList>
    </citation>
    <scope>NUCLEOTIDE SEQUENCE</scope>
    <source>
        <strain evidence="10">IMCC11814</strain>
    </source>
</reference>
<dbReference type="Proteomes" id="UP001143304">
    <property type="component" value="Unassembled WGS sequence"/>
</dbReference>
<dbReference type="Gene3D" id="2.40.110.10">
    <property type="entry name" value="Butyryl-CoA Dehydrogenase, subunit A, domain 2"/>
    <property type="match status" value="1"/>
</dbReference>
<evidence type="ECO:0000259" key="9">
    <source>
        <dbReference type="Pfam" id="PF02771"/>
    </source>
</evidence>
<comment type="cofactor">
    <cofactor evidence="1 6">
        <name>FAD</name>
        <dbReference type="ChEBI" id="CHEBI:57692"/>
    </cofactor>
</comment>
<dbReference type="PANTHER" id="PTHR43292">
    <property type="entry name" value="ACYL-COA DEHYDROGENASE"/>
    <property type="match status" value="1"/>
</dbReference>
<dbReference type="InterPro" id="IPR037069">
    <property type="entry name" value="AcylCoA_DH/ox_N_sf"/>
</dbReference>
<evidence type="ECO:0000259" key="8">
    <source>
        <dbReference type="Pfam" id="PF02770"/>
    </source>
</evidence>
<comment type="similarity">
    <text evidence="2 6">Belongs to the acyl-CoA dehydrogenase family.</text>
</comment>
<evidence type="ECO:0000259" key="7">
    <source>
        <dbReference type="Pfam" id="PF00441"/>
    </source>
</evidence>
<keyword evidence="11" id="KW-1185">Reference proteome</keyword>
<dbReference type="Pfam" id="PF02771">
    <property type="entry name" value="Acyl-CoA_dh_N"/>
    <property type="match status" value="1"/>
</dbReference>
<dbReference type="PANTHER" id="PTHR43292:SF3">
    <property type="entry name" value="ACYL-COA DEHYDROGENASE FADE29"/>
    <property type="match status" value="1"/>
</dbReference>
<evidence type="ECO:0000256" key="2">
    <source>
        <dbReference type="ARBA" id="ARBA00009347"/>
    </source>
</evidence>
<dbReference type="EMBL" id="SHNO01000001">
    <property type="protein sequence ID" value="MCX2976480.1"/>
    <property type="molecule type" value="Genomic_DNA"/>
</dbReference>
<keyword evidence="5 6" id="KW-0560">Oxidoreductase</keyword>
<feature type="domain" description="Acyl-CoA dehydrogenase/oxidase C-terminal" evidence="7">
    <location>
        <begin position="230"/>
        <end position="385"/>
    </location>
</feature>
<evidence type="ECO:0000313" key="10">
    <source>
        <dbReference type="EMBL" id="MCX2976480.1"/>
    </source>
</evidence>
<keyword evidence="4 6" id="KW-0274">FAD</keyword>
<dbReference type="InterPro" id="IPR009075">
    <property type="entry name" value="AcylCo_DH/oxidase_C"/>
</dbReference>